<protein>
    <recommendedName>
        <fullName evidence="1">Serine hydroxymethyltransferase-like domain-containing protein</fullName>
    </recommendedName>
</protein>
<dbReference type="InterPro" id="IPR015422">
    <property type="entry name" value="PyrdxlP-dep_Trfase_small"/>
</dbReference>
<organism evidence="2 3">
    <name type="scientific">Coregonus suidteri</name>
    <dbReference type="NCBI Taxonomy" id="861788"/>
    <lineage>
        <taxon>Eukaryota</taxon>
        <taxon>Metazoa</taxon>
        <taxon>Chordata</taxon>
        <taxon>Craniata</taxon>
        <taxon>Vertebrata</taxon>
        <taxon>Euteleostomi</taxon>
        <taxon>Actinopterygii</taxon>
        <taxon>Neopterygii</taxon>
        <taxon>Teleostei</taxon>
        <taxon>Protacanthopterygii</taxon>
        <taxon>Salmoniformes</taxon>
        <taxon>Salmonidae</taxon>
        <taxon>Coregoninae</taxon>
        <taxon>Coregonus</taxon>
    </lineage>
</organism>
<dbReference type="InterPro" id="IPR004001">
    <property type="entry name" value="Actin_CS"/>
</dbReference>
<dbReference type="Gene3D" id="3.90.1150.10">
    <property type="entry name" value="Aspartate Aminotransferase, domain 1"/>
    <property type="match status" value="1"/>
</dbReference>
<evidence type="ECO:0000313" key="2">
    <source>
        <dbReference type="EMBL" id="KAK6303666.1"/>
    </source>
</evidence>
<dbReference type="FunFam" id="3.30.420.40:FF:000058">
    <property type="entry name" value="Putative actin-related protein 5"/>
    <property type="match status" value="1"/>
</dbReference>
<dbReference type="InterPro" id="IPR043129">
    <property type="entry name" value="ATPase_NBD"/>
</dbReference>
<gene>
    <name evidence="2" type="ORF">J4Q44_G00261200</name>
</gene>
<name>A0AAN8QLT6_9TELE</name>
<dbReference type="AlphaFoldDB" id="A0AAN8QLT6"/>
<comment type="caution">
    <text evidence="2">The sequence shown here is derived from an EMBL/GenBank/DDBJ whole genome shotgun (WGS) entry which is preliminary data.</text>
</comment>
<dbReference type="EMBL" id="JAGTTL010000024">
    <property type="protein sequence ID" value="KAK6303666.1"/>
    <property type="molecule type" value="Genomic_DNA"/>
</dbReference>
<feature type="domain" description="Serine hydroxymethyltransferase-like" evidence="1">
    <location>
        <begin position="251"/>
        <end position="295"/>
    </location>
</feature>
<proteinExistence type="predicted"/>
<evidence type="ECO:0000313" key="3">
    <source>
        <dbReference type="Proteomes" id="UP001356427"/>
    </source>
</evidence>
<dbReference type="InterPro" id="IPR039429">
    <property type="entry name" value="SHMT-like_dom"/>
</dbReference>
<dbReference type="PROSITE" id="PS00432">
    <property type="entry name" value="ACTINS_2"/>
    <property type="match status" value="1"/>
</dbReference>
<evidence type="ECO:0000259" key="1">
    <source>
        <dbReference type="Pfam" id="PF00464"/>
    </source>
</evidence>
<dbReference type="Proteomes" id="UP001356427">
    <property type="component" value="Unassembled WGS sequence"/>
</dbReference>
<dbReference type="SUPFAM" id="SSF53067">
    <property type="entry name" value="Actin-like ATPase domain"/>
    <property type="match status" value="1"/>
</dbReference>
<keyword evidence="3" id="KW-1185">Reference proteome</keyword>
<sequence length="295" mass="33508">MYPMGWIACTASTTTTLSATSPPHTPALSCPPANTALTSYLLSMEGWMRVNVGGSQLASQRLLQLKYPGYLAAVTLSRMEELLHEHSYTATDYHQGLPAMGPERCIEILEKRCSAEFYEQEVHRMQLPYSAKVLGGVVSVEERQERRAQQLRRQQEINARRREEKLQQDEEHLDKLLALQELLEDGYLEQFHKHLVQLNMDSAEELQSYINKLSQVVEQVTMASWPAVNSWYGARDWALEHIPGGEGWISRQDYEEKGGGKDNHLVLVDLRPQGMDGARAEWELELVSIIGNKNT</sequence>
<dbReference type="Pfam" id="PF00464">
    <property type="entry name" value="SHMT"/>
    <property type="match status" value="1"/>
</dbReference>
<reference evidence="2 3" key="1">
    <citation type="submission" date="2021-04" db="EMBL/GenBank/DDBJ databases">
        <authorList>
            <person name="De Guttry C."/>
            <person name="Zahm M."/>
            <person name="Klopp C."/>
            <person name="Cabau C."/>
            <person name="Louis A."/>
            <person name="Berthelot C."/>
            <person name="Parey E."/>
            <person name="Roest Crollius H."/>
            <person name="Montfort J."/>
            <person name="Robinson-Rechavi M."/>
            <person name="Bucao C."/>
            <person name="Bouchez O."/>
            <person name="Gislard M."/>
            <person name="Lluch J."/>
            <person name="Milhes M."/>
            <person name="Lampietro C."/>
            <person name="Lopez Roques C."/>
            <person name="Donnadieu C."/>
            <person name="Braasch I."/>
            <person name="Desvignes T."/>
            <person name="Postlethwait J."/>
            <person name="Bobe J."/>
            <person name="Wedekind C."/>
            <person name="Guiguen Y."/>
        </authorList>
    </citation>
    <scope>NUCLEOTIDE SEQUENCE [LARGE SCALE GENOMIC DNA]</scope>
    <source>
        <strain evidence="2">Cs_M1</strain>
        <tissue evidence="2">Blood</tissue>
    </source>
</reference>
<dbReference type="SUPFAM" id="SSF53383">
    <property type="entry name" value="PLP-dependent transferases"/>
    <property type="match status" value="1"/>
</dbReference>
<accession>A0AAN8QLT6</accession>
<dbReference type="InterPro" id="IPR015424">
    <property type="entry name" value="PyrdxlP-dep_Trfase"/>
</dbReference>